<dbReference type="Proteomes" id="UP000199670">
    <property type="component" value="Unassembled WGS sequence"/>
</dbReference>
<name>A0A1C4A2D7_9GAMM</name>
<feature type="compositionally biased region" description="Basic and acidic residues" evidence="1">
    <location>
        <begin position="464"/>
        <end position="484"/>
    </location>
</feature>
<reference evidence="4" key="1">
    <citation type="submission" date="2016-08" db="EMBL/GenBank/DDBJ databases">
        <authorList>
            <person name="Varghese N."/>
            <person name="Submissions Spin"/>
        </authorList>
    </citation>
    <scope>NUCLEOTIDE SEQUENCE [LARGE SCALE GENOMIC DNA]</scope>
    <source>
        <strain evidence="4">R-53248</strain>
    </source>
</reference>
<keyword evidence="4" id="KW-1185">Reference proteome</keyword>
<dbReference type="RefSeq" id="WP_091346961.1">
    <property type="nucleotide sequence ID" value="NZ_FMAQ01000002.1"/>
</dbReference>
<dbReference type="STRING" id="1798182.GA0061081_102211"/>
<sequence>MGYSNLTDTQLLNAAQTAINSNQDISRQRLAYASQGLVNNTKRAFIDREFGYPENLTFSDFYKLYKRNSAARGFVERLSDICWLDYPKFIDGDIREQDSKLTTWEQIITDLFNDKLWPAITEADKRGIVGRYSGLIIQLRDGKKWEEPVDTVVLNRLEPKDAIVKLIPTWETQLTACEWNNDEADENYGQVTMYQFNEIAVGDKSGKPNISRRIHPDRVIILNETSVINSMDDGESQLEVGYNDLIDMMKYSGGSAEGFLKNASRQVHLNYDTDTDMEELERELRKRGFEKPADALNKQIALLNSGTDSALITAGATANILSVAPADPSSGWSVSANSFAASVRMPFTIVFGQQTGRLASDEDKADYAKRGMSRRNGFLSALIKELVNKLIKLKVIQPLVNGTLTLKWSDLLAPSQAERIELMLKMSDVNVKAQQSMGIPVFTPNEIREAGGYEPDPDLEDIDIEKTDDNKADSKESDTTEKQE</sequence>
<gene>
    <name evidence="3" type="ORF">GA0061081_102211</name>
</gene>
<dbReference type="OrthoDB" id="7440425at2"/>
<evidence type="ECO:0000313" key="3">
    <source>
        <dbReference type="EMBL" id="SCB88807.1"/>
    </source>
</evidence>
<evidence type="ECO:0000313" key="4">
    <source>
        <dbReference type="Proteomes" id="UP000199670"/>
    </source>
</evidence>
<dbReference type="Pfam" id="PF06381">
    <property type="entry name" value="Phage_portal_3"/>
    <property type="match status" value="1"/>
</dbReference>
<dbReference type="EMBL" id="FMAQ01000002">
    <property type="protein sequence ID" value="SCB88807.1"/>
    <property type="molecule type" value="Genomic_DNA"/>
</dbReference>
<feature type="domain" description="Anti-CBASS protein Acb1-like N-terminal" evidence="2">
    <location>
        <begin position="95"/>
        <end position="428"/>
    </location>
</feature>
<evidence type="ECO:0000256" key="1">
    <source>
        <dbReference type="SAM" id="MobiDB-lite"/>
    </source>
</evidence>
<evidence type="ECO:0000259" key="2">
    <source>
        <dbReference type="Pfam" id="PF06381"/>
    </source>
</evidence>
<dbReference type="AlphaFoldDB" id="A0A1C4A2D7"/>
<feature type="region of interest" description="Disordered" evidence="1">
    <location>
        <begin position="443"/>
        <end position="484"/>
    </location>
</feature>
<organism evidence="3 4">
    <name type="scientific">Gilliamella bombicola</name>
    <dbReference type="NCBI Taxonomy" id="1798182"/>
    <lineage>
        <taxon>Bacteria</taxon>
        <taxon>Pseudomonadati</taxon>
        <taxon>Pseudomonadota</taxon>
        <taxon>Gammaproteobacteria</taxon>
        <taxon>Orbales</taxon>
        <taxon>Orbaceae</taxon>
        <taxon>Gilliamella</taxon>
    </lineage>
</organism>
<protein>
    <recommendedName>
        <fullName evidence="2">Anti-CBASS protein Acb1-like N-terminal domain-containing protein</fullName>
    </recommendedName>
</protein>
<proteinExistence type="predicted"/>
<dbReference type="InterPro" id="IPR024459">
    <property type="entry name" value="Acb1-like_N"/>
</dbReference>
<accession>A0A1C4A2D7</accession>